<sequence length="47" mass="5523">MKDIELNPRSQKLKELPTNQKQRESQMVMILVNSKKRQLKQIISLAS</sequence>
<name>A0ABM8VYT3_GIGMA</name>
<reference evidence="2 3" key="1">
    <citation type="submission" date="2021-06" db="EMBL/GenBank/DDBJ databases">
        <authorList>
            <person name="Kallberg Y."/>
            <person name="Tangrot J."/>
            <person name="Rosling A."/>
        </authorList>
    </citation>
    <scope>NUCLEOTIDE SEQUENCE [LARGE SCALE GENOMIC DNA]</scope>
    <source>
        <strain evidence="2 3">120-4 pot B 10/14</strain>
    </source>
</reference>
<keyword evidence="3" id="KW-1185">Reference proteome</keyword>
<dbReference type="Proteomes" id="UP000789901">
    <property type="component" value="Unassembled WGS sequence"/>
</dbReference>
<comment type="caution">
    <text evidence="2">The sequence shown here is derived from an EMBL/GenBank/DDBJ whole genome shotgun (WGS) entry which is preliminary data.</text>
</comment>
<dbReference type="EMBL" id="CAJVQB010000306">
    <property type="protein sequence ID" value="CAG8481076.1"/>
    <property type="molecule type" value="Genomic_DNA"/>
</dbReference>
<evidence type="ECO:0000313" key="3">
    <source>
        <dbReference type="Proteomes" id="UP000789901"/>
    </source>
</evidence>
<protein>
    <submittedName>
        <fullName evidence="2">46504_t:CDS:1</fullName>
    </submittedName>
</protein>
<evidence type="ECO:0000313" key="2">
    <source>
        <dbReference type="EMBL" id="CAG8481076.1"/>
    </source>
</evidence>
<gene>
    <name evidence="2" type="ORF">GMARGA_LOCUS1242</name>
</gene>
<feature type="region of interest" description="Disordered" evidence="1">
    <location>
        <begin position="1"/>
        <end position="21"/>
    </location>
</feature>
<accession>A0ABM8VYT3</accession>
<evidence type="ECO:0000256" key="1">
    <source>
        <dbReference type="SAM" id="MobiDB-lite"/>
    </source>
</evidence>
<proteinExistence type="predicted"/>
<organism evidence="2 3">
    <name type="scientific">Gigaspora margarita</name>
    <dbReference type="NCBI Taxonomy" id="4874"/>
    <lineage>
        <taxon>Eukaryota</taxon>
        <taxon>Fungi</taxon>
        <taxon>Fungi incertae sedis</taxon>
        <taxon>Mucoromycota</taxon>
        <taxon>Glomeromycotina</taxon>
        <taxon>Glomeromycetes</taxon>
        <taxon>Diversisporales</taxon>
        <taxon>Gigasporaceae</taxon>
        <taxon>Gigaspora</taxon>
    </lineage>
</organism>